<dbReference type="STRING" id="933084.A0A067PMH1"/>
<gene>
    <name evidence="2" type="ORF">JAAARDRAFT_162648</name>
</gene>
<dbReference type="HOGENOM" id="CLU_078023_0_0_1"/>
<dbReference type="AlphaFoldDB" id="A0A067PMH1"/>
<dbReference type="SUPFAM" id="SSF55729">
    <property type="entry name" value="Acyl-CoA N-acyltransferases (Nat)"/>
    <property type="match status" value="1"/>
</dbReference>
<dbReference type="InterPro" id="IPR051908">
    <property type="entry name" value="Ribosomal_N-acetyltransferase"/>
</dbReference>
<dbReference type="GO" id="GO:1990189">
    <property type="term" value="F:protein N-terminal-serine acetyltransferase activity"/>
    <property type="evidence" value="ECO:0007669"/>
    <property type="project" value="TreeGrafter"/>
</dbReference>
<keyword evidence="3" id="KW-1185">Reference proteome</keyword>
<dbReference type="Proteomes" id="UP000027265">
    <property type="component" value="Unassembled WGS sequence"/>
</dbReference>
<dbReference type="PROSITE" id="PS51186">
    <property type="entry name" value="GNAT"/>
    <property type="match status" value="1"/>
</dbReference>
<reference evidence="3" key="1">
    <citation type="journal article" date="2014" name="Proc. Natl. Acad. Sci. U.S.A.">
        <title>Extensive sampling of basidiomycete genomes demonstrates inadequacy of the white-rot/brown-rot paradigm for wood decay fungi.</title>
        <authorList>
            <person name="Riley R."/>
            <person name="Salamov A.A."/>
            <person name="Brown D.W."/>
            <person name="Nagy L.G."/>
            <person name="Floudas D."/>
            <person name="Held B.W."/>
            <person name="Levasseur A."/>
            <person name="Lombard V."/>
            <person name="Morin E."/>
            <person name="Otillar R."/>
            <person name="Lindquist E.A."/>
            <person name="Sun H."/>
            <person name="LaButti K.M."/>
            <person name="Schmutz J."/>
            <person name="Jabbour D."/>
            <person name="Luo H."/>
            <person name="Baker S.E."/>
            <person name="Pisabarro A.G."/>
            <person name="Walton J.D."/>
            <person name="Blanchette R.A."/>
            <person name="Henrissat B."/>
            <person name="Martin F."/>
            <person name="Cullen D."/>
            <person name="Hibbett D.S."/>
            <person name="Grigoriev I.V."/>
        </authorList>
    </citation>
    <scope>NUCLEOTIDE SEQUENCE [LARGE SCALE GENOMIC DNA]</scope>
    <source>
        <strain evidence="3">MUCL 33604</strain>
    </source>
</reference>
<organism evidence="2 3">
    <name type="scientific">Jaapia argillacea MUCL 33604</name>
    <dbReference type="NCBI Taxonomy" id="933084"/>
    <lineage>
        <taxon>Eukaryota</taxon>
        <taxon>Fungi</taxon>
        <taxon>Dikarya</taxon>
        <taxon>Basidiomycota</taxon>
        <taxon>Agaricomycotina</taxon>
        <taxon>Agaricomycetes</taxon>
        <taxon>Agaricomycetidae</taxon>
        <taxon>Jaapiales</taxon>
        <taxon>Jaapiaceae</taxon>
        <taxon>Jaapia</taxon>
    </lineage>
</organism>
<name>A0A067PMH1_9AGAM</name>
<dbReference type="InParanoid" id="A0A067PMH1"/>
<dbReference type="Pfam" id="PF13302">
    <property type="entry name" value="Acetyltransf_3"/>
    <property type="match status" value="1"/>
</dbReference>
<evidence type="ECO:0000313" key="2">
    <source>
        <dbReference type="EMBL" id="KDQ52507.1"/>
    </source>
</evidence>
<dbReference type="EMBL" id="KL197739">
    <property type="protein sequence ID" value="KDQ52507.1"/>
    <property type="molecule type" value="Genomic_DNA"/>
</dbReference>
<dbReference type="OrthoDB" id="41238at2759"/>
<sequence>MAAACRFDFDQNFCFPIHELENERLRLTPFVPATHAAPFIEATQTHPDLYDHLPFGPFDSVTGFMRGLFESRIQPGLGEVLFAVFDKTSKTSNEINGALAGIIGLLNTSPEHLSTEIGFIIIIPSFHRTHVTTNAVGLLQSYCLELPPAGLGLRRVQWQTSTKNEASIRVAQRMGFKLEGIKRWDRVMPEGRIGNGRALREYDAKIERRGRDTTVLAICWDDWIVEKENVRYQMART</sequence>
<dbReference type="InterPro" id="IPR000182">
    <property type="entry name" value="GNAT_dom"/>
</dbReference>
<dbReference type="PANTHER" id="PTHR43441">
    <property type="entry name" value="RIBOSOMAL-PROTEIN-SERINE ACETYLTRANSFERASE"/>
    <property type="match status" value="1"/>
</dbReference>
<dbReference type="GO" id="GO:0008999">
    <property type="term" value="F:protein-N-terminal-alanine acetyltransferase activity"/>
    <property type="evidence" value="ECO:0007669"/>
    <property type="project" value="TreeGrafter"/>
</dbReference>
<accession>A0A067PMH1</accession>
<protein>
    <recommendedName>
        <fullName evidence="1">N-acetyltransferase domain-containing protein</fullName>
    </recommendedName>
</protein>
<proteinExistence type="predicted"/>
<evidence type="ECO:0000313" key="3">
    <source>
        <dbReference type="Proteomes" id="UP000027265"/>
    </source>
</evidence>
<dbReference type="InterPro" id="IPR016181">
    <property type="entry name" value="Acyl_CoA_acyltransferase"/>
</dbReference>
<feature type="domain" description="N-acetyltransferase" evidence="1">
    <location>
        <begin position="48"/>
        <end position="193"/>
    </location>
</feature>
<evidence type="ECO:0000259" key="1">
    <source>
        <dbReference type="PROSITE" id="PS51186"/>
    </source>
</evidence>
<dbReference type="PANTHER" id="PTHR43441:SF5">
    <property type="entry name" value="FAMILY ACETYLTRANSFERASE, PUTATIVE-RELATED"/>
    <property type="match status" value="1"/>
</dbReference>
<dbReference type="Gene3D" id="3.40.630.30">
    <property type="match status" value="1"/>
</dbReference>